<keyword evidence="5 9" id="KW-0288">FMN</keyword>
<dbReference type="GO" id="GO:0016651">
    <property type="term" value="F:oxidoreductase activity, acting on NAD(P)H"/>
    <property type="evidence" value="ECO:0007669"/>
    <property type="project" value="UniProtKB-UniRule"/>
</dbReference>
<dbReference type="InterPro" id="IPR017938">
    <property type="entry name" value="Riboflavin_synthase-like_b-brl"/>
</dbReference>
<feature type="binding site" evidence="9">
    <location>
        <begin position="576"/>
        <end position="580"/>
    </location>
    <ligand>
        <name>NADP(+)</name>
        <dbReference type="ChEBI" id="CHEBI:58349"/>
    </ligand>
</feature>
<keyword evidence="9" id="KW-0496">Mitochondrion</keyword>
<feature type="binding site" evidence="9">
    <location>
        <begin position="420"/>
        <end position="423"/>
    </location>
    <ligand>
        <name>FAD</name>
        <dbReference type="ChEBI" id="CHEBI:57692"/>
    </ligand>
</feature>
<evidence type="ECO:0000256" key="8">
    <source>
        <dbReference type="ARBA" id="ARBA00023002"/>
    </source>
</evidence>
<dbReference type="InterPro" id="IPR023173">
    <property type="entry name" value="NADPH_Cyt_P450_Rdtase_alpha"/>
</dbReference>
<feature type="binding site" evidence="9">
    <location>
        <begin position="461"/>
        <end position="464"/>
    </location>
    <ligand>
        <name>FAD</name>
        <dbReference type="ChEBI" id="CHEBI:57692"/>
    </ligand>
</feature>
<evidence type="ECO:0000259" key="11">
    <source>
        <dbReference type="PROSITE" id="PS50902"/>
    </source>
</evidence>
<evidence type="ECO:0000259" key="12">
    <source>
        <dbReference type="PROSITE" id="PS51384"/>
    </source>
</evidence>
<dbReference type="HAMAP" id="MF_03178">
    <property type="entry name" value="NDOR1"/>
    <property type="match status" value="1"/>
</dbReference>
<dbReference type="EMBL" id="MU001637">
    <property type="protein sequence ID" value="KAF2481712.1"/>
    <property type="molecule type" value="Genomic_DNA"/>
</dbReference>
<dbReference type="InterPro" id="IPR039261">
    <property type="entry name" value="FNR_nucleotide-bd"/>
</dbReference>
<feature type="region of interest" description="Disordered" evidence="10">
    <location>
        <begin position="195"/>
        <end position="226"/>
    </location>
</feature>
<dbReference type="Gene3D" id="3.40.50.360">
    <property type="match status" value="1"/>
</dbReference>
<feature type="domain" description="FAD-binding FR-type" evidence="12">
    <location>
        <begin position="230"/>
        <end position="508"/>
    </location>
</feature>
<dbReference type="Pfam" id="PF00667">
    <property type="entry name" value="FAD_binding_1"/>
    <property type="match status" value="1"/>
</dbReference>
<dbReference type="PANTHER" id="PTHR19384">
    <property type="entry name" value="NITRIC OXIDE SYNTHASE-RELATED"/>
    <property type="match status" value="1"/>
</dbReference>
<comment type="subcellular location">
    <subcellularLocation>
        <location evidence="9">Cytoplasm</location>
    </subcellularLocation>
    <subcellularLocation>
        <location evidence="9">Mitochondrion</location>
    </subcellularLocation>
    <text evidence="9">Relocalizes to mitochondria after H(2)O(2) exposure.</text>
</comment>
<sequence>MAGTAMSVQRRTALIVYGSETGNAQDVAEEVGRMAERLRFETIVLDMDSVQLKDLLKYTVVIFALSTTGQGEMPQNARIFWKTLLSGALKVGILRKLKFCSFGLGDSSYARFNVAHRMLCNRLQQLGARLFCERGEGNEQHPEGHSAGFREWIVQLRQKLLDAFPLDADLQPLADDVFIEPKWKLAISDAVTASIGQTSNGPRTEPARNEGVAESEDEEATPSGALIPMNGIHTAHIVANDRVTHPRHFQDVRLLDLVLDEAYTYGPGAVAVVYPKNFPKDVDDFIQLMGWQDAADQPLQLISNNDPSSVAVSAPSPLRHLDLAQIDLSLRWLLENVLDIMSIPRRSFFASLAHFAGESTEDEAYQKERLLELANPDLIDELWDYTTRPKRTILEVMMDFTTIKVPWQYALSAFPAMKGRQFSITSGGRLRCAEDGRTKVELLVAIADPPSPIIKWRRRYGVCTRYIASLRAGQSINVGLQQGYLDVQPSELEVPAIMIGPGTGLAPMRSMVWQRLLWAQESNAKEAGRPLAGDILIFGCRAASADYFFRDEWNHMQAAEGLHVLAAFSRDPEEPKRYVQDRMREESRLLQDAILERQGKIYISGSSGNMPKGVREALLDVLSAPEALKTKEGAEQYLDAMERAGRYKQETW</sequence>
<comment type="catalytic activity">
    <reaction evidence="9">
        <text>2 oxidized [2Fe-2S]-[protein] + NADPH = 2 reduced [2Fe-2S]-[protein] + NADP(+) + H(+)</text>
        <dbReference type="Rhea" id="RHEA:67716"/>
        <dbReference type="Rhea" id="RHEA-COMP:17327"/>
        <dbReference type="Rhea" id="RHEA-COMP:17328"/>
        <dbReference type="ChEBI" id="CHEBI:15378"/>
        <dbReference type="ChEBI" id="CHEBI:33737"/>
        <dbReference type="ChEBI" id="CHEBI:33738"/>
        <dbReference type="ChEBI" id="CHEBI:57783"/>
        <dbReference type="ChEBI" id="CHEBI:58349"/>
    </reaction>
</comment>
<accession>A0A6A6PNX4</accession>
<dbReference type="GO" id="GO:0005829">
    <property type="term" value="C:cytosol"/>
    <property type="evidence" value="ECO:0007669"/>
    <property type="project" value="TreeGrafter"/>
</dbReference>
<dbReference type="FunFam" id="3.40.50.80:FF:000030">
    <property type="entry name" value="NADPH-dependent diflavin oxidoreductase 1"/>
    <property type="match status" value="1"/>
</dbReference>
<dbReference type="PROSITE" id="PS51384">
    <property type="entry name" value="FAD_FR"/>
    <property type="match status" value="1"/>
</dbReference>
<gene>
    <name evidence="9" type="primary">TAH18</name>
    <name evidence="13" type="ORF">BDY17DRAFT_169679</name>
</gene>
<comment type="subunit">
    <text evidence="9">Interacts with DRE2; as part of the cytosolic iron-sulfur (Fe-S) protein assembly (CIA) machinery.</text>
</comment>
<dbReference type="GO" id="GO:0160246">
    <property type="term" value="F:NADPH-iron-sulfur [2Fe-2S] protein oxidoreductase activity"/>
    <property type="evidence" value="ECO:0007669"/>
    <property type="project" value="InterPro"/>
</dbReference>
<dbReference type="GO" id="GO:0010181">
    <property type="term" value="F:FMN binding"/>
    <property type="evidence" value="ECO:0007669"/>
    <property type="project" value="UniProtKB-UniRule"/>
</dbReference>
<dbReference type="PANTHER" id="PTHR19384:SF10">
    <property type="entry name" value="NADPH-DEPENDENT DIFLAVIN OXIDOREDUCTASE 1"/>
    <property type="match status" value="1"/>
</dbReference>
<comment type="cofactor">
    <cofactor evidence="1 9">
        <name>FMN</name>
        <dbReference type="ChEBI" id="CHEBI:58210"/>
    </cofactor>
</comment>
<feature type="binding site" evidence="9">
    <location>
        <position position="139"/>
    </location>
    <ligand>
        <name>FMN</name>
        <dbReference type="ChEBI" id="CHEBI:58210"/>
    </ligand>
</feature>
<proteinExistence type="inferred from homology"/>
<keyword evidence="8 9" id="KW-0560">Oxidoreductase</keyword>
<dbReference type="PROSITE" id="PS50902">
    <property type="entry name" value="FLAVODOXIN_LIKE"/>
    <property type="match status" value="1"/>
</dbReference>
<dbReference type="Gene3D" id="1.20.990.10">
    <property type="entry name" value="NADPH-cytochrome p450 Reductase, Chain A, domain 3"/>
    <property type="match status" value="1"/>
</dbReference>
<dbReference type="Gene3D" id="2.40.30.10">
    <property type="entry name" value="Translation factors"/>
    <property type="match status" value="1"/>
</dbReference>
<feature type="binding site" evidence="9">
    <location>
        <begin position="19"/>
        <end position="24"/>
    </location>
    <ligand>
        <name>FMN</name>
        <dbReference type="ChEBI" id="CHEBI:58210"/>
    </ligand>
</feature>
<feature type="domain" description="Flavodoxin-like" evidence="11">
    <location>
        <begin position="13"/>
        <end position="157"/>
    </location>
</feature>
<dbReference type="GO" id="GO:0050660">
    <property type="term" value="F:flavin adenine dinucleotide binding"/>
    <property type="evidence" value="ECO:0007669"/>
    <property type="project" value="UniProtKB-UniRule"/>
</dbReference>
<dbReference type="GO" id="GO:0005739">
    <property type="term" value="C:mitochondrion"/>
    <property type="evidence" value="ECO:0007669"/>
    <property type="project" value="UniProtKB-SubCell"/>
</dbReference>
<dbReference type="GO" id="GO:0016226">
    <property type="term" value="P:iron-sulfur cluster assembly"/>
    <property type="evidence" value="ECO:0007669"/>
    <property type="project" value="UniProtKB-UniRule"/>
</dbReference>
<dbReference type="InterPro" id="IPR001094">
    <property type="entry name" value="Flavdoxin-like"/>
</dbReference>
<dbReference type="SUPFAM" id="SSF63380">
    <property type="entry name" value="Riboflavin synthase domain-like"/>
    <property type="match status" value="1"/>
</dbReference>
<feature type="binding site" evidence="9">
    <location>
        <begin position="104"/>
        <end position="113"/>
    </location>
    <ligand>
        <name>FMN</name>
        <dbReference type="ChEBI" id="CHEBI:58210"/>
    </ligand>
</feature>
<comment type="similarity">
    <text evidence="9">Belongs to the NADPH-dependent diflavin oxidoreductase NDOR1 family.</text>
</comment>
<comment type="function">
    <text evidence="9">NADPH-dependent reductase which is a central component of the cytosolic iron-sulfur (Fe-S) protein assembly (CIA) machinery. Transfers electrons from NADPH via its FAD and FMN prosthetic groups to the [2Fe-2S] cluster of DRE2, another key component of the CIA machinery. In turn, this reduced cluster provides electrons for assembly of cytosolic iron-sulfur cluster proteins. Positively controls H(2)O(2)-induced cell death.</text>
</comment>
<comment type="similarity">
    <text evidence="9">In the N-terminal section; belongs to the flavodoxin family.</text>
</comment>
<dbReference type="InterPro" id="IPR008254">
    <property type="entry name" value="Flavodoxin/NO_synth"/>
</dbReference>
<dbReference type="PRINTS" id="PR00371">
    <property type="entry name" value="FPNCR"/>
</dbReference>
<dbReference type="InterPro" id="IPR003097">
    <property type="entry name" value="CysJ-like_FAD-binding"/>
</dbReference>
<dbReference type="InterPro" id="IPR017927">
    <property type="entry name" value="FAD-bd_FR_type"/>
</dbReference>
<dbReference type="Pfam" id="PF00175">
    <property type="entry name" value="NAD_binding_1"/>
    <property type="match status" value="1"/>
</dbReference>
<feature type="binding site" evidence="9">
    <location>
        <begin position="569"/>
        <end position="570"/>
    </location>
    <ligand>
        <name>NADP(+)</name>
        <dbReference type="ChEBI" id="CHEBI:58349"/>
    </ligand>
</feature>
<dbReference type="Proteomes" id="UP000799767">
    <property type="component" value="Unassembled WGS sequence"/>
</dbReference>
<keyword evidence="7 9" id="KW-0521">NADP</keyword>
<evidence type="ECO:0000256" key="1">
    <source>
        <dbReference type="ARBA" id="ARBA00001917"/>
    </source>
</evidence>
<evidence type="ECO:0000256" key="2">
    <source>
        <dbReference type="ARBA" id="ARBA00001974"/>
    </source>
</evidence>
<dbReference type="InterPro" id="IPR001433">
    <property type="entry name" value="OxRdtase_FAD/NAD-bd"/>
</dbReference>
<dbReference type="SUPFAM" id="SSF52218">
    <property type="entry name" value="Flavoproteins"/>
    <property type="match status" value="1"/>
</dbReference>
<comment type="caution">
    <text evidence="9">Lacks conserved residue(s) required for the propagation of feature annotation.</text>
</comment>
<reference evidence="13" key="1">
    <citation type="journal article" date="2020" name="Stud. Mycol.">
        <title>101 Dothideomycetes genomes: a test case for predicting lifestyles and emergence of pathogens.</title>
        <authorList>
            <person name="Haridas S."/>
            <person name="Albert R."/>
            <person name="Binder M."/>
            <person name="Bloem J."/>
            <person name="Labutti K."/>
            <person name="Salamov A."/>
            <person name="Andreopoulos B."/>
            <person name="Baker S."/>
            <person name="Barry K."/>
            <person name="Bills G."/>
            <person name="Bluhm B."/>
            <person name="Cannon C."/>
            <person name="Castanera R."/>
            <person name="Culley D."/>
            <person name="Daum C."/>
            <person name="Ezra D."/>
            <person name="Gonzalez J."/>
            <person name="Henrissat B."/>
            <person name="Kuo A."/>
            <person name="Liang C."/>
            <person name="Lipzen A."/>
            <person name="Lutzoni F."/>
            <person name="Magnuson J."/>
            <person name="Mondo S."/>
            <person name="Nolan M."/>
            <person name="Ohm R."/>
            <person name="Pangilinan J."/>
            <person name="Park H.-J."/>
            <person name="Ramirez L."/>
            <person name="Alfaro M."/>
            <person name="Sun H."/>
            <person name="Tritt A."/>
            <person name="Yoshinaga Y."/>
            <person name="Zwiers L.-H."/>
            <person name="Turgeon B."/>
            <person name="Goodwin S."/>
            <person name="Spatafora J."/>
            <person name="Crous P."/>
            <person name="Grigoriev I."/>
        </authorList>
    </citation>
    <scope>NUCLEOTIDE SEQUENCE</scope>
    <source>
        <strain evidence="13">CBS 113389</strain>
    </source>
</reference>
<comment type="similarity">
    <text evidence="9">In the C-terminal section; belongs to the flavoprotein pyridine nucleotide cytochrome reductase family.</text>
</comment>
<evidence type="ECO:0000256" key="9">
    <source>
        <dbReference type="HAMAP-Rule" id="MF_03178"/>
    </source>
</evidence>
<dbReference type="AlphaFoldDB" id="A0A6A6PNX4"/>
<evidence type="ECO:0000256" key="4">
    <source>
        <dbReference type="ARBA" id="ARBA00022630"/>
    </source>
</evidence>
<keyword evidence="4 9" id="KW-0285">Flavoprotein</keyword>
<dbReference type="PRINTS" id="PR00369">
    <property type="entry name" value="FLAVODOXIN"/>
</dbReference>
<evidence type="ECO:0000313" key="14">
    <source>
        <dbReference type="Proteomes" id="UP000799767"/>
    </source>
</evidence>
<dbReference type="Pfam" id="PF00258">
    <property type="entry name" value="Flavodoxin_1"/>
    <property type="match status" value="1"/>
</dbReference>
<evidence type="ECO:0000256" key="3">
    <source>
        <dbReference type="ARBA" id="ARBA00022490"/>
    </source>
</evidence>
<dbReference type="InterPro" id="IPR029039">
    <property type="entry name" value="Flavoprotein-like_sf"/>
</dbReference>
<evidence type="ECO:0000256" key="5">
    <source>
        <dbReference type="ARBA" id="ARBA00022643"/>
    </source>
</evidence>
<feature type="binding site" evidence="9">
    <location>
        <position position="652"/>
    </location>
    <ligand>
        <name>FAD</name>
        <dbReference type="ChEBI" id="CHEBI:57692"/>
    </ligand>
</feature>
<evidence type="ECO:0000256" key="7">
    <source>
        <dbReference type="ARBA" id="ARBA00022857"/>
    </source>
</evidence>
<dbReference type="Gene3D" id="3.40.50.80">
    <property type="entry name" value="Nucleotide-binding domain of ferredoxin-NADP reductase (FNR) module"/>
    <property type="match status" value="1"/>
</dbReference>
<dbReference type="InterPro" id="IPR028879">
    <property type="entry name" value="NDOR1"/>
</dbReference>
<name>A0A6A6PNX4_9PEZI</name>
<keyword evidence="3 9" id="KW-0963">Cytoplasm</keyword>
<evidence type="ECO:0000256" key="6">
    <source>
        <dbReference type="ARBA" id="ARBA00022827"/>
    </source>
</evidence>
<keyword evidence="14" id="KW-1185">Reference proteome</keyword>
<dbReference type="SUPFAM" id="SSF52343">
    <property type="entry name" value="Ferredoxin reductase-like, C-terminal NADP-linked domain"/>
    <property type="match status" value="1"/>
</dbReference>
<dbReference type="OrthoDB" id="1856718at2759"/>
<organism evidence="13 14">
    <name type="scientific">Neohortaea acidophila</name>
    <dbReference type="NCBI Taxonomy" id="245834"/>
    <lineage>
        <taxon>Eukaryota</taxon>
        <taxon>Fungi</taxon>
        <taxon>Dikarya</taxon>
        <taxon>Ascomycota</taxon>
        <taxon>Pezizomycotina</taxon>
        <taxon>Dothideomycetes</taxon>
        <taxon>Dothideomycetidae</taxon>
        <taxon>Mycosphaerellales</taxon>
        <taxon>Teratosphaeriaceae</taxon>
        <taxon>Neohortaea</taxon>
    </lineage>
</organism>
<evidence type="ECO:0000256" key="10">
    <source>
        <dbReference type="SAM" id="MobiDB-lite"/>
    </source>
</evidence>
<feature type="binding site" evidence="9">
    <location>
        <position position="503"/>
    </location>
    <ligand>
        <name>NADP(+)</name>
        <dbReference type="ChEBI" id="CHEBI:58349"/>
    </ligand>
</feature>
<comment type="cofactor">
    <cofactor evidence="2 9">
        <name>FAD</name>
        <dbReference type="ChEBI" id="CHEBI:57692"/>
    </cofactor>
</comment>
<dbReference type="EC" id="1.18.1.-" evidence="9"/>
<dbReference type="InterPro" id="IPR001709">
    <property type="entry name" value="Flavoprot_Pyr_Nucl_cyt_Rdtase"/>
</dbReference>
<keyword evidence="6 9" id="KW-0274">FAD</keyword>
<dbReference type="GO" id="GO:0050661">
    <property type="term" value="F:NADP binding"/>
    <property type="evidence" value="ECO:0007669"/>
    <property type="project" value="UniProtKB-UniRule"/>
</dbReference>
<feature type="binding site" evidence="9">
    <location>
        <begin position="66"/>
        <end position="69"/>
    </location>
    <ligand>
        <name>FMN</name>
        <dbReference type="ChEBI" id="CHEBI:58210"/>
    </ligand>
</feature>
<evidence type="ECO:0000313" key="13">
    <source>
        <dbReference type="EMBL" id="KAF2481712.1"/>
    </source>
</evidence>
<protein>
    <recommendedName>
        <fullName evidence="9">NADPH-dependent diflavin oxidoreductase 1</fullName>
        <ecNumber evidence="9">1.18.1.-</ecNumber>
    </recommendedName>
    <alternativeName>
        <fullName evidence="9">NADPH-dependent FMN and FAD-containing oxidoreductase</fullName>
    </alternativeName>
</protein>